<accession>B9STB5</accession>
<gene>
    <name evidence="2" type="ORF">RCOM_0432500</name>
</gene>
<organism evidence="2 3">
    <name type="scientific">Ricinus communis</name>
    <name type="common">Castor bean</name>
    <dbReference type="NCBI Taxonomy" id="3988"/>
    <lineage>
        <taxon>Eukaryota</taxon>
        <taxon>Viridiplantae</taxon>
        <taxon>Streptophyta</taxon>
        <taxon>Embryophyta</taxon>
        <taxon>Tracheophyta</taxon>
        <taxon>Spermatophyta</taxon>
        <taxon>Magnoliopsida</taxon>
        <taxon>eudicotyledons</taxon>
        <taxon>Gunneridae</taxon>
        <taxon>Pentapetalae</taxon>
        <taxon>rosids</taxon>
        <taxon>fabids</taxon>
        <taxon>Malpighiales</taxon>
        <taxon>Euphorbiaceae</taxon>
        <taxon>Acalyphoideae</taxon>
        <taxon>Acalypheae</taxon>
        <taxon>Ricinus</taxon>
    </lineage>
</organism>
<evidence type="ECO:0000313" key="3">
    <source>
        <dbReference type="Proteomes" id="UP000008311"/>
    </source>
</evidence>
<feature type="region of interest" description="Disordered" evidence="1">
    <location>
        <begin position="33"/>
        <end position="54"/>
    </location>
</feature>
<name>B9STB5_RICCO</name>
<proteinExistence type="predicted"/>
<dbReference type="Proteomes" id="UP000008311">
    <property type="component" value="Unassembled WGS sequence"/>
</dbReference>
<reference evidence="3" key="1">
    <citation type="journal article" date="2010" name="Nat. Biotechnol.">
        <title>Draft genome sequence of the oilseed species Ricinus communis.</title>
        <authorList>
            <person name="Chan A.P."/>
            <person name="Crabtree J."/>
            <person name="Zhao Q."/>
            <person name="Lorenzi H."/>
            <person name="Orvis J."/>
            <person name="Puiu D."/>
            <person name="Melake-Berhan A."/>
            <person name="Jones K.M."/>
            <person name="Redman J."/>
            <person name="Chen G."/>
            <person name="Cahoon E.B."/>
            <person name="Gedil M."/>
            <person name="Stanke M."/>
            <person name="Haas B.J."/>
            <person name="Wortman J.R."/>
            <person name="Fraser-Liggett C.M."/>
            <person name="Ravel J."/>
            <person name="Rabinowicz P.D."/>
        </authorList>
    </citation>
    <scope>NUCLEOTIDE SEQUENCE [LARGE SCALE GENOMIC DNA]</scope>
    <source>
        <strain evidence="3">cv. Hale</strain>
    </source>
</reference>
<dbReference type="EMBL" id="EQ974126">
    <property type="protein sequence ID" value="EEF33147.1"/>
    <property type="molecule type" value="Genomic_DNA"/>
</dbReference>
<evidence type="ECO:0000313" key="2">
    <source>
        <dbReference type="EMBL" id="EEF33147.1"/>
    </source>
</evidence>
<feature type="compositionally biased region" description="Basic and acidic residues" evidence="1">
    <location>
        <begin position="43"/>
        <end position="54"/>
    </location>
</feature>
<dbReference type="InParanoid" id="B9STB5"/>
<keyword evidence="3" id="KW-1185">Reference proteome</keyword>
<protein>
    <submittedName>
        <fullName evidence="2">Uncharacterized protein</fullName>
    </submittedName>
</protein>
<dbReference type="AlphaFoldDB" id="B9STB5"/>
<sequence>MDEREEAWALFPVRGTPVRAEAFDYMIRRDAGVGVEPNTPLSRHSEHSLSLKGI</sequence>
<evidence type="ECO:0000256" key="1">
    <source>
        <dbReference type="SAM" id="MobiDB-lite"/>
    </source>
</evidence>